<dbReference type="ExpressionAtlas" id="A0A2K3NSG0">
    <property type="expression patterns" value="baseline"/>
</dbReference>
<protein>
    <submittedName>
        <fullName evidence="1">Homeobox protein luminidependens-like</fullName>
    </submittedName>
</protein>
<evidence type="ECO:0000313" key="1">
    <source>
        <dbReference type="EMBL" id="PNY05957.1"/>
    </source>
</evidence>
<dbReference type="EMBL" id="ASHM01001063">
    <property type="protein sequence ID" value="PNY05957.1"/>
    <property type="molecule type" value="Genomic_DNA"/>
</dbReference>
<keyword evidence="1" id="KW-0238">DNA-binding</keyword>
<dbReference type="AlphaFoldDB" id="A0A2K3NSG0"/>
<accession>A0A2K3NSG0</accession>
<gene>
    <name evidence="1" type="ORF">L195_g002419</name>
</gene>
<name>A0A2K3NSG0_TRIPR</name>
<comment type="caution">
    <text evidence="1">The sequence shown here is derived from an EMBL/GenBank/DDBJ whole genome shotgun (WGS) entry which is preliminary data.</text>
</comment>
<sequence length="72" mass="8077">MMELWNDGLSELEIGSSVDSIQKFLGSQRELLHSQIDQFQEIVVTQCKLTGVNPLSQEMVLPLIELASVNFV</sequence>
<reference evidence="1 2" key="2">
    <citation type="journal article" date="2017" name="Front. Plant Sci.">
        <title>Gene Classification and Mining of Molecular Markers Useful in Red Clover (Trifolium pratense) Breeding.</title>
        <authorList>
            <person name="Istvanek J."/>
            <person name="Dluhosova J."/>
            <person name="Dluhos P."/>
            <person name="Patkova L."/>
            <person name="Nedelnik J."/>
            <person name="Repkova J."/>
        </authorList>
    </citation>
    <scope>NUCLEOTIDE SEQUENCE [LARGE SCALE GENOMIC DNA]</scope>
    <source>
        <strain evidence="2">cv. Tatra</strain>
        <tissue evidence="1">Young leaves</tissue>
    </source>
</reference>
<reference evidence="1 2" key="1">
    <citation type="journal article" date="2014" name="Am. J. Bot.">
        <title>Genome assembly and annotation for red clover (Trifolium pratense; Fabaceae).</title>
        <authorList>
            <person name="Istvanek J."/>
            <person name="Jaros M."/>
            <person name="Krenek A."/>
            <person name="Repkova J."/>
        </authorList>
    </citation>
    <scope>NUCLEOTIDE SEQUENCE [LARGE SCALE GENOMIC DNA]</scope>
    <source>
        <strain evidence="2">cv. Tatra</strain>
        <tissue evidence="1">Young leaves</tissue>
    </source>
</reference>
<dbReference type="STRING" id="57577.A0A2K3NSG0"/>
<organism evidence="1 2">
    <name type="scientific">Trifolium pratense</name>
    <name type="common">Red clover</name>
    <dbReference type="NCBI Taxonomy" id="57577"/>
    <lineage>
        <taxon>Eukaryota</taxon>
        <taxon>Viridiplantae</taxon>
        <taxon>Streptophyta</taxon>
        <taxon>Embryophyta</taxon>
        <taxon>Tracheophyta</taxon>
        <taxon>Spermatophyta</taxon>
        <taxon>Magnoliopsida</taxon>
        <taxon>eudicotyledons</taxon>
        <taxon>Gunneridae</taxon>
        <taxon>Pentapetalae</taxon>
        <taxon>rosids</taxon>
        <taxon>fabids</taxon>
        <taxon>Fabales</taxon>
        <taxon>Fabaceae</taxon>
        <taxon>Papilionoideae</taxon>
        <taxon>50 kb inversion clade</taxon>
        <taxon>NPAAA clade</taxon>
        <taxon>Hologalegina</taxon>
        <taxon>IRL clade</taxon>
        <taxon>Trifolieae</taxon>
        <taxon>Trifolium</taxon>
    </lineage>
</organism>
<keyword evidence="1" id="KW-0371">Homeobox</keyword>
<dbReference type="Proteomes" id="UP000236291">
    <property type="component" value="Unassembled WGS sequence"/>
</dbReference>
<evidence type="ECO:0000313" key="2">
    <source>
        <dbReference type="Proteomes" id="UP000236291"/>
    </source>
</evidence>
<dbReference type="GO" id="GO:0003677">
    <property type="term" value="F:DNA binding"/>
    <property type="evidence" value="ECO:0007669"/>
    <property type="project" value="UniProtKB-KW"/>
</dbReference>
<proteinExistence type="predicted"/>